<dbReference type="AlphaFoldDB" id="A0AAW0GMS7"/>
<comment type="caution">
    <text evidence="1">The sequence shown here is derived from an EMBL/GenBank/DDBJ whole genome shotgun (WGS) entry which is preliminary data.</text>
</comment>
<sequence length="177" mass="20617">MDDECTDVARSFGATCRCLHTVSRSYIFRERRLRLEDNHIHIDWEYFDTLQEEEKIGYHDGLVEQARSNFIQYAELLRTSADVRRSIRRLNVESSWNSKSLQYSSFFNDEDKSGMFYASIHKAEYDTLPTLTSLCCLSMHGWIVTWELLEKLQTLTHLHTLELKACVLDAPPTGTSV</sequence>
<evidence type="ECO:0000313" key="1">
    <source>
        <dbReference type="EMBL" id="KAK7690475.1"/>
    </source>
</evidence>
<protein>
    <submittedName>
        <fullName evidence="1">Uncharacterized protein</fullName>
    </submittedName>
</protein>
<dbReference type="Proteomes" id="UP001385951">
    <property type="component" value="Unassembled WGS sequence"/>
</dbReference>
<gene>
    <name evidence="1" type="ORF">QCA50_005573</name>
</gene>
<accession>A0AAW0GMS7</accession>
<evidence type="ECO:0000313" key="2">
    <source>
        <dbReference type="Proteomes" id="UP001385951"/>
    </source>
</evidence>
<proteinExistence type="predicted"/>
<dbReference type="EMBL" id="JASBNA010000006">
    <property type="protein sequence ID" value="KAK7690475.1"/>
    <property type="molecule type" value="Genomic_DNA"/>
</dbReference>
<organism evidence="1 2">
    <name type="scientific">Cerrena zonata</name>
    <dbReference type="NCBI Taxonomy" id="2478898"/>
    <lineage>
        <taxon>Eukaryota</taxon>
        <taxon>Fungi</taxon>
        <taxon>Dikarya</taxon>
        <taxon>Basidiomycota</taxon>
        <taxon>Agaricomycotina</taxon>
        <taxon>Agaricomycetes</taxon>
        <taxon>Polyporales</taxon>
        <taxon>Cerrenaceae</taxon>
        <taxon>Cerrena</taxon>
    </lineage>
</organism>
<keyword evidence="2" id="KW-1185">Reference proteome</keyword>
<reference evidence="1 2" key="1">
    <citation type="submission" date="2022-09" db="EMBL/GenBank/DDBJ databases">
        <authorList>
            <person name="Palmer J.M."/>
        </authorList>
    </citation>
    <scope>NUCLEOTIDE SEQUENCE [LARGE SCALE GENOMIC DNA]</scope>
    <source>
        <strain evidence="1 2">DSM 7382</strain>
    </source>
</reference>
<name>A0AAW0GMS7_9APHY</name>